<protein>
    <submittedName>
        <fullName evidence="1">Uncharacterized protein</fullName>
    </submittedName>
</protein>
<reference evidence="1 2" key="1">
    <citation type="submission" date="2019-10" db="EMBL/GenBank/DDBJ databases">
        <title>Complete genome sequence of bacteriophage vB_RLeM_RL38JI.</title>
        <authorList>
            <person name="Gunathilake D."/>
            <person name="Bhat S."/>
            <person name="Yost C.K."/>
            <person name="Hynes M.F."/>
        </authorList>
    </citation>
    <scope>NUCLEOTIDE SEQUENCE [LARGE SCALE GENOMIC DNA]</scope>
</reference>
<keyword evidence="2" id="KW-1185">Reference proteome</keyword>
<sequence>MSPKPSQQVKQTSKETDMPVAKTVWTAHDGTDFDYYDNAVEYEKAIKEITFDEIRVPESMDFSSLESEDCRVYTYDDDFEFLIENPIALHVRESGAHTVIDAYGLVHYVPAGWRVLSWDPKPGAPHVDF</sequence>
<dbReference type="Proteomes" id="UP000436513">
    <property type="component" value="Segment"/>
</dbReference>
<evidence type="ECO:0000313" key="2">
    <source>
        <dbReference type="Proteomes" id="UP000436513"/>
    </source>
</evidence>
<dbReference type="EMBL" id="MN549360">
    <property type="protein sequence ID" value="QGZ13954.1"/>
    <property type="molecule type" value="Genomic_DNA"/>
</dbReference>
<proteinExistence type="predicted"/>
<organism evidence="1 2">
    <name type="scientific">Rhizobium phage RL38J1</name>
    <dbReference type="NCBI Taxonomy" id="2663232"/>
    <lineage>
        <taxon>Viruses</taxon>
        <taxon>Duplodnaviria</taxon>
        <taxon>Heunggongvirae</taxon>
        <taxon>Uroviricota</taxon>
        <taxon>Caudoviricetes</taxon>
        <taxon>Pootjesviridae</taxon>
        <taxon>Innesvirus</taxon>
        <taxon>Innesvirus RL38J1</taxon>
    </lineage>
</organism>
<accession>A0A6B9J177</accession>
<gene>
    <name evidence="1" type="ORF">RL38J1_133</name>
</gene>
<name>A0A6B9J177_9CAUD</name>
<evidence type="ECO:0000313" key="1">
    <source>
        <dbReference type="EMBL" id="QGZ13954.1"/>
    </source>
</evidence>